<dbReference type="PANTHER" id="PTHR11607:SF3">
    <property type="entry name" value="LYSOSOMAL ALPHA-MANNOSIDASE"/>
    <property type="match status" value="1"/>
</dbReference>
<comment type="cofactor">
    <cofactor evidence="1">
        <name>Zn(2+)</name>
        <dbReference type="ChEBI" id="CHEBI:29105"/>
    </cofactor>
</comment>
<keyword evidence="3" id="KW-0479">Metal-binding</keyword>
<evidence type="ECO:0000256" key="3">
    <source>
        <dbReference type="ARBA" id="ARBA00022723"/>
    </source>
</evidence>
<organism evidence="8 9">
    <name type="scientific">Adineta steineri</name>
    <dbReference type="NCBI Taxonomy" id="433720"/>
    <lineage>
        <taxon>Eukaryota</taxon>
        <taxon>Metazoa</taxon>
        <taxon>Spiralia</taxon>
        <taxon>Gnathifera</taxon>
        <taxon>Rotifera</taxon>
        <taxon>Eurotatoria</taxon>
        <taxon>Bdelloidea</taxon>
        <taxon>Adinetida</taxon>
        <taxon>Adinetidae</taxon>
        <taxon>Adineta</taxon>
    </lineage>
</organism>
<dbReference type="InterPro" id="IPR027291">
    <property type="entry name" value="Glyco_hydro_38_N_sf"/>
</dbReference>
<dbReference type="InterPro" id="IPR011330">
    <property type="entry name" value="Glyco_hydro/deAcase_b/a-brl"/>
</dbReference>
<dbReference type="SMART" id="SM00872">
    <property type="entry name" value="Alpha-mann_mid"/>
    <property type="match status" value="1"/>
</dbReference>
<dbReference type="SUPFAM" id="SSF88713">
    <property type="entry name" value="Glycoside hydrolase/deacetylase"/>
    <property type="match status" value="1"/>
</dbReference>
<evidence type="ECO:0000256" key="6">
    <source>
        <dbReference type="ARBA" id="ARBA00023295"/>
    </source>
</evidence>
<dbReference type="FunFam" id="3.20.110.10:FF:000010">
    <property type="entry name" value="Alpha-mannosidase"/>
    <property type="match status" value="1"/>
</dbReference>
<comment type="caution">
    <text evidence="8">The sequence shown here is derived from an EMBL/GenBank/DDBJ whole genome shotgun (WGS) entry which is preliminary data.</text>
</comment>
<evidence type="ECO:0000256" key="4">
    <source>
        <dbReference type="ARBA" id="ARBA00022801"/>
    </source>
</evidence>
<dbReference type="InterPro" id="IPR050843">
    <property type="entry name" value="Glycosyl_Hydrlase_38"/>
</dbReference>
<dbReference type="EMBL" id="CAJNOE010000845">
    <property type="protein sequence ID" value="CAF1344934.1"/>
    <property type="molecule type" value="Genomic_DNA"/>
</dbReference>
<protein>
    <recommendedName>
        <fullName evidence="7">Glycoside hydrolase family 38 central domain-containing protein</fullName>
    </recommendedName>
</protein>
<dbReference type="SUPFAM" id="SSF88688">
    <property type="entry name" value="Families 57/38 glycoside transferase middle domain"/>
    <property type="match status" value="1"/>
</dbReference>
<gene>
    <name evidence="8" type="ORF">IZO911_LOCUS36441</name>
</gene>
<dbReference type="Pfam" id="PF09261">
    <property type="entry name" value="Alpha-mann_mid"/>
    <property type="match status" value="1"/>
</dbReference>
<dbReference type="InterPro" id="IPR000602">
    <property type="entry name" value="Glyco_hydro_38_N"/>
</dbReference>
<dbReference type="GO" id="GO:0030246">
    <property type="term" value="F:carbohydrate binding"/>
    <property type="evidence" value="ECO:0007669"/>
    <property type="project" value="InterPro"/>
</dbReference>
<dbReference type="Proteomes" id="UP000663860">
    <property type="component" value="Unassembled WGS sequence"/>
</dbReference>
<dbReference type="AlphaFoldDB" id="A0A815GZ64"/>
<dbReference type="GO" id="GO:0000139">
    <property type="term" value="C:Golgi membrane"/>
    <property type="evidence" value="ECO:0007669"/>
    <property type="project" value="TreeGrafter"/>
</dbReference>
<accession>A0A815GZ64</accession>
<dbReference type="Gene3D" id="3.20.110.10">
    <property type="entry name" value="Glycoside hydrolase 38, N terminal domain"/>
    <property type="match status" value="1"/>
</dbReference>
<evidence type="ECO:0000313" key="8">
    <source>
        <dbReference type="EMBL" id="CAF1344934.1"/>
    </source>
</evidence>
<keyword evidence="4" id="KW-0378">Hydrolase</keyword>
<evidence type="ECO:0000256" key="5">
    <source>
        <dbReference type="ARBA" id="ARBA00022833"/>
    </source>
</evidence>
<proteinExistence type="inferred from homology"/>
<evidence type="ECO:0000259" key="7">
    <source>
        <dbReference type="SMART" id="SM00872"/>
    </source>
</evidence>
<keyword evidence="5" id="KW-0862">Zinc</keyword>
<dbReference type="Pfam" id="PF01074">
    <property type="entry name" value="Glyco_hydro_38N"/>
    <property type="match status" value="1"/>
</dbReference>
<name>A0A815GZ64_9BILA</name>
<dbReference type="Gene3D" id="1.20.1270.50">
    <property type="entry name" value="Glycoside hydrolase family 38, central domain"/>
    <property type="match status" value="1"/>
</dbReference>
<dbReference type="InterPro" id="IPR011013">
    <property type="entry name" value="Gal_mutarotase_sf_dom"/>
</dbReference>
<reference evidence="8" key="1">
    <citation type="submission" date="2021-02" db="EMBL/GenBank/DDBJ databases">
        <authorList>
            <person name="Nowell W R."/>
        </authorList>
    </citation>
    <scope>NUCLEOTIDE SEQUENCE</scope>
</reference>
<dbReference type="InterPro" id="IPR015341">
    <property type="entry name" value="Glyco_hydro_38_cen"/>
</dbReference>
<comment type="similarity">
    <text evidence="2">Belongs to the glycosyl hydrolase 38 family.</text>
</comment>
<dbReference type="GO" id="GO:0046872">
    <property type="term" value="F:metal ion binding"/>
    <property type="evidence" value="ECO:0007669"/>
    <property type="project" value="UniProtKB-KW"/>
</dbReference>
<evidence type="ECO:0000256" key="1">
    <source>
        <dbReference type="ARBA" id="ARBA00001947"/>
    </source>
</evidence>
<dbReference type="GO" id="GO:0004559">
    <property type="term" value="F:alpha-mannosidase activity"/>
    <property type="evidence" value="ECO:0007669"/>
    <property type="project" value="InterPro"/>
</dbReference>
<evidence type="ECO:0000313" key="9">
    <source>
        <dbReference type="Proteomes" id="UP000663860"/>
    </source>
</evidence>
<dbReference type="GO" id="GO:0006491">
    <property type="term" value="P:N-glycan processing"/>
    <property type="evidence" value="ECO:0007669"/>
    <property type="project" value="TreeGrafter"/>
</dbReference>
<keyword evidence="6" id="KW-0326">Glycosidase</keyword>
<dbReference type="InterPro" id="IPR028995">
    <property type="entry name" value="Glyco_hydro_57/38_cen_sf"/>
</dbReference>
<dbReference type="GO" id="GO:0006013">
    <property type="term" value="P:mannose metabolic process"/>
    <property type="evidence" value="ECO:0007669"/>
    <property type="project" value="InterPro"/>
</dbReference>
<dbReference type="InterPro" id="IPR037094">
    <property type="entry name" value="Glyco_hydro_38_cen_sf"/>
</dbReference>
<dbReference type="PANTHER" id="PTHR11607">
    <property type="entry name" value="ALPHA-MANNOSIDASE"/>
    <property type="match status" value="1"/>
</dbReference>
<feature type="domain" description="Glycoside hydrolase family 38 central" evidence="7">
    <location>
        <begin position="327"/>
        <end position="410"/>
    </location>
</feature>
<sequence>MPHSHCDPGWLNTFEQYFMHGTRHIMNNMIQTLEKNKNYKFIWAEMSFLSLWWDQATIQQQQLLKKLINDKQFEIVTGGWVMNDEANTHYFSMLDQLIEGHQFIEHKIGNISIKSSWANDPFGYSPTMAYLLQGSGIQHLAIQRVHYHIKKALAKEKQLEFLWQQTWDRSTSTRLFTHVLPFYAYDIPHTCGPDPKICCQFDFKRSADSSTACSWGINPVAINDNNIQERAELLLDQYRKKAQLYRTNTLFVQLGDDFRYRMMYEVRAQFGNYDKLLTYMNRRTDWNVDIQYGTLSDYFEKVLQEKSLQEFPSYVGDFFTYADHDDNYWSGYFTSRAFFKRMDRIAESYLRATEILFSIAHVKSLQEKTFNSFPTNDLFISLIQARRNLGIFQHHDGITGIIDVFLDRRLTRDDGRGLGEGVMDNRETISTFKILFEPRRTVLMADRTSLTGYPTLLAHHLSIELLYPTHIFHSLIPESTLHTLNLFLKPLFLPSDYHLVNLRTLNDNNNDKKYSSSKNLALILRRFAYDCDESYDSLFYSEQVRFEHLFSSNQIESIEQTSLSLRHIKEKLNITSQLVVPFAELVTYKIRFM</sequence>
<dbReference type="SUPFAM" id="SSF74650">
    <property type="entry name" value="Galactose mutarotase-like"/>
    <property type="match status" value="1"/>
</dbReference>
<evidence type="ECO:0000256" key="2">
    <source>
        <dbReference type="ARBA" id="ARBA00009792"/>
    </source>
</evidence>